<feature type="chain" id="PRO_5017724587" evidence="2">
    <location>
        <begin position="24"/>
        <end position="342"/>
    </location>
</feature>
<keyword evidence="2" id="KW-0732">Signal</keyword>
<reference evidence="3 4" key="1">
    <citation type="submission" date="2018-08" db="EMBL/GenBank/DDBJ databases">
        <title>Chitinophagaceae sp. K23C18032701, a novel bacterium isolated from forest soil.</title>
        <authorList>
            <person name="Wang C."/>
        </authorList>
    </citation>
    <scope>NUCLEOTIDE SEQUENCE [LARGE SCALE GENOMIC DNA]</scope>
    <source>
        <strain evidence="3 4">K23C18032701</strain>
    </source>
</reference>
<name>A0A3E1NDA8_9BACT</name>
<protein>
    <submittedName>
        <fullName evidence="3">Uncharacterized protein</fullName>
    </submittedName>
</protein>
<comment type="caution">
    <text evidence="3">The sequence shown here is derived from an EMBL/GenBank/DDBJ whole genome shotgun (WGS) entry which is preliminary data.</text>
</comment>
<dbReference type="Proteomes" id="UP000261284">
    <property type="component" value="Unassembled WGS sequence"/>
</dbReference>
<feature type="repeat" description="TPR" evidence="1">
    <location>
        <begin position="131"/>
        <end position="164"/>
    </location>
</feature>
<dbReference type="Gene3D" id="1.25.40.10">
    <property type="entry name" value="Tetratricopeptide repeat domain"/>
    <property type="match status" value="1"/>
</dbReference>
<evidence type="ECO:0000256" key="2">
    <source>
        <dbReference type="SAM" id="SignalP"/>
    </source>
</evidence>
<dbReference type="EMBL" id="QTJU01000013">
    <property type="protein sequence ID" value="RFM25953.1"/>
    <property type="molecule type" value="Genomic_DNA"/>
</dbReference>
<keyword evidence="1" id="KW-0802">TPR repeat</keyword>
<dbReference type="InterPro" id="IPR019734">
    <property type="entry name" value="TPR_rpt"/>
</dbReference>
<organism evidence="3 4">
    <name type="scientific">Deminuibacter soli</name>
    <dbReference type="NCBI Taxonomy" id="2291815"/>
    <lineage>
        <taxon>Bacteria</taxon>
        <taxon>Pseudomonadati</taxon>
        <taxon>Bacteroidota</taxon>
        <taxon>Chitinophagia</taxon>
        <taxon>Chitinophagales</taxon>
        <taxon>Chitinophagaceae</taxon>
        <taxon>Deminuibacter</taxon>
    </lineage>
</organism>
<dbReference type="AlphaFoldDB" id="A0A3E1NDA8"/>
<evidence type="ECO:0000313" key="4">
    <source>
        <dbReference type="Proteomes" id="UP000261284"/>
    </source>
</evidence>
<dbReference type="InterPro" id="IPR011990">
    <property type="entry name" value="TPR-like_helical_dom_sf"/>
</dbReference>
<gene>
    <name evidence="3" type="ORF">DXN05_22825</name>
</gene>
<feature type="repeat" description="TPR" evidence="1">
    <location>
        <begin position="29"/>
        <end position="62"/>
    </location>
</feature>
<accession>A0A3E1NDA8</accession>
<keyword evidence="4" id="KW-1185">Reference proteome</keyword>
<proteinExistence type="predicted"/>
<dbReference type="PROSITE" id="PS50005">
    <property type="entry name" value="TPR"/>
    <property type="match status" value="2"/>
</dbReference>
<evidence type="ECO:0000313" key="3">
    <source>
        <dbReference type="EMBL" id="RFM25953.1"/>
    </source>
</evidence>
<sequence>MIVMKQILLCVLLISTTATFTHAQDTTAASSTYENGKAFLRKGDLDNAIMLFTRASQQQPNNVNILKDLTYAYYMRKDYRNGLETGKKLIERPDADDDCYQLLGLCYKATAAYSDCEKLYKKGLARFPKSGILYSETGDLLAVQHKLNDAIKYWEKGIEIDPNNGNNYLNAAHYYDQQGNLLWAVLYGEIFINIESLTDRTASTKVMLADDYKQLFSSPALLNGYVKQGTPFTRAIAGTFATYSNLANDGVTPDALNKIRTKFTQDWTAQYAKQYPFRLFDHFQQLVQQNTFEAYNQWIFNSATNESAYNTWVSAHTDSNSEFVKLQRSRVFKIPAGQYYAH</sequence>
<evidence type="ECO:0000256" key="1">
    <source>
        <dbReference type="PROSITE-ProRule" id="PRU00339"/>
    </source>
</evidence>
<dbReference type="SMART" id="SM00028">
    <property type="entry name" value="TPR"/>
    <property type="match status" value="4"/>
</dbReference>
<dbReference type="SUPFAM" id="SSF48452">
    <property type="entry name" value="TPR-like"/>
    <property type="match status" value="1"/>
</dbReference>
<feature type="signal peptide" evidence="2">
    <location>
        <begin position="1"/>
        <end position="23"/>
    </location>
</feature>